<feature type="transmembrane region" description="Helical" evidence="8">
    <location>
        <begin position="64"/>
        <end position="84"/>
    </location>
</feature>
<accession>A0A9X1RN09</accession>
<evidence type="ECO:0000256" key="5">
    <source>
        <dbReference type="ARBA" id="ARBA00022989"/>
    </source>
</evidence>
<feature type="transmembrane region" description="Helical" evidence="8">
    <location>
        <begin position="34"/>
        <end position="57"/>
    </location>
</feature>
<feature type="transmembrane region" description="Helical" evidence="8">
    <location>
        <begin position="201"/>
        <end position="221"/>
    </location>
</feature>
<dbReference type="AlphaFoldDB" id="A0A9X1RN09"/>
<feature type="transmembrane region" description="Helical" evidence="8">
    <location>
        <begin position="434"/>
        <end position="451"/>
    </location>
</feature>
<feature type="transmembrane region" description="Helical" evidence="8">
    <location>
        <begin position="170"/>
        <end position="189"/>
    </location>
</feature>
<name>A0A9X1RN09_9BURK</name>
<comment type="similarity">
    <text evidence="2 7">Belongs to the purine-cytosine permease (2.A.39) family.</text>
</comment>
<dbReference type="PIRSF" id="PIRSF002744">
    <property type="entry name" value="Pur-cyt_permease"/>
    <property type="match status" value="1"/>
</dbReference>
<evidence type="ECO:0000256" key="1">
    <source>
        <dbReference type="ARBA" id="ARBA00004141"/>
    </source>
</evidence>
<evidence type="ECO:0000256" key="7">
    <source>
        <dbReference type="PIRNR" id="PIRNR002744"/>
    </source>
</evidence>
<protein>
    <submittedName>
        <fullName evidence="9">Cytosine permease</fullName>
    </submittedName>
</protein>
<evidence type="ECO:0000256" key="2">
    <source>
        <dbReference type="ARBA" id="ARBA00008974"/>
    </source>
</evidence>
<evidence type="ECO:0000256" key="4">
    <source>
        <dbReference type="ARBA" id="ARBA00022692"/>
    </source>
</evidence>
<dbReference type="RefSeq" id="WP_238462280.1">
    <property type="nucleotide sequence ID" value="NZ_JAKLJA010000002.1"/>
</dbReference>
<reference evidence="9" key="1">
    <citation type="submission" date="2022-01" db="EMBL/GenBank/DDBJ databases">
        <title>Genome sequence and assembly of Parabukholderia sp. RG36.</title>
        <authorList>
            <person name="Chhetri G."/>
        </authorList>
    </citation>
    <scope>NUCLEOTIDE SEQUENCE</scope>
    <source>
        <strain evidence="9">RG36</strain>
    </source>
</reference>
<evidence type="ECO:0000256" key="8">
    <source>
        <dbReference type="SAM" id="Phobius"/>
    </source>
</evidence>
<evidence type="ECO:0000256" key="6">
    <source>
        <dbReference type="ARBA" id="ARBA00023136"/>
    </source>
</evidence>
<feature type="transmembrane region" description="Helical" evidence="8">
    <location>
        <begin position="104"/>
        <end position="127"/>
    </location>
</feature>
<comment type="caution">
    <text evidence="9">The sequence shown here is derived from an EMBL/GenBank/DDBJ whole genome shotgun (WGS) entry which is preliminary data.</text>
</comment>
<dbReference type="InterPro" id="IPR001248">
    <property type="entry name" value="Pur-cyt_permease"/>
</dbReference>
<feature type="transmembrane region" description="Helical" evidence="8">
    <location>
        <begin position="350"/>
        <end position="376"/>
    </location>
</feature>
<dbReference type="GO" id="GO:0005886">
    <property type="term" value="C:plasma membrane"/>
    <property type="evidence" value="ECO:0007669"/>
    <property type="project" value="TreeGrafter"/>
</dbReference>
<gene>
    <name evidence="9" type="ORF">L5014_03995</name>
</gene>
<dbReference type="GO" id="GO:0022857">
    <property type="term" value="F:transmembrane transporter activity"/>
    <property type="evidence" value="ECO:0007669"/>
    <property type="project" value="InterPro"/>
</dbReference>
<feature type="transmembrane region" description="Helical" evidence="8">
    <location>
        <begin position="241"/>
        <end position="261"/>
    </location>
</feature>
<dbReference type="Proteomes" id="UP001139308">
    <property type="component" value="Unassembled WGS sequence"/>
</dbReference>
<organism evidence="9 10">
    <name type="scientific">Paraburkholderia tagetis</name>
    <dbReference type="NCBI Taxonomy" id="2913261"/>
    <lineage>
        <taxon>Bacteria</taxon>
        <taxon>Pseudomonadati</taxon>
        <taxon>Pseudomonadota</taxon>
        <taxon>Betaproteobacteria</taxon>
        <taxon>Burkholderiales</taxon>
        <taxon>Burkholderiaceae</taxon>
        <taxon>Paraburkholderia</taxon>
    </lineage>
</organism>
<proteinExistence type="inferred from homology"/>
<feature type="transmembrane region" description="Helical" evidence="8">
    <location>
        <begin position="397"/>
        <end position="414"/>
    </location>
</feature>
<keyword evidence="6 7" id="KW-0472">Membrane</keyword>
<feature type="transmembrane region" description="Helical" evidence="8">
    <location>
        <begin position="326"/>
        <end position="344"/>
    </location>
</feature>
<dbReference type="InterPro" id="IPR026030">
    <property type="entry name" value="Pur-cyt_permease_Fcy2/21/22"/>
</dbReference>
<keyword evidence="4 8" id="KW-0812">Transmembrane</keyword>
<evidence type="ECO:0000256" key="3">
    <source>
        <dbReference type="ARBA" id="ARBA00022448"/>
    </source>
</evidence>
<dbReference type="Pfam" id="PF02133">
    <property type="entry name" value="Transp_cyt_pur"/>
    <property type="match status" value="1"/>
</dbReference>
<evidence type="ECO:0000313" key="10">
    <source>
        <dbReference type="Proteomes" id="UP001139308"/>
    </source>
</evidence>
<feature type="transmembrane region" description="Helical" evidence="8">
    <location>
        <begin position="273"/>
        <end position="292"/>
    </location>
</feature>
<keyword evidence="10" id="KW-1185">Reference proteome</keyword>
<dbReference type="Gene3D" id="1.10.4160.10">
    <property type="entry name" value="Hydantoin permease"/>
    <property type="match status" value="1"/>
</dbReference>
<evidence type="ECO:0000313" key="9">
    <source>
        <dbReference type="EMBL" id="MCG5072527.1"/>
    </source>
</evidence>
<dbReference type="EMBL" id="JAKLJA010000002">
    <property type="protein sequence ID" value="MCG5072527.1"/>
    <property type="molecule type" value="Genomic_DNA"/>
</dbReference>
<sequence>MKQPENDNSVLAIESNSIEYVAPEARHGKPADLFTLWFCTNVAPLAVISGATSVLVFHLDLMSAIFAIVAGQCFGALFHALTSAQGPLVGVPQMIQSRAQFGRYGSLLVVGFTTLIYLGFFVSNIILAGKTLHTAAPSVPAPVATVVGAVLATLVGVIGCHFIHRFNKVGAWFMGGALLVGIALMAPRLDAQIFQQGHFDLANWFAMFGLCAVWQISFAPYTSDYSRYLPTSHGFAKTFAYTYFGTSLGTIFAFLFGVLAVSTGHATDAMLAIREQTGMFGYVLIFLFLVNIIGHNGMNLYGAVLSFITAAQTFRPHWVPGRSVRVVVSTILLVASTATALWASSNFIAIFLNAIFALRIVLAPWVAINLIDFYLINNRHYRVADIIGSNGGAYGSFNFRAIAIYLFGIAIQVPFMEESFFHGPWASILGDADVSWMIGLIATALACYLFASKGGSRSRRNGPATAQVLASAGVSSKQEI</sequence>
<comment type="subcellular location">
    <subcellularLocation>
        <location evidence="1">Membrane</location>
        <topology evidence="1">Multi-pass membrane protein</topology>
    </subcellularLocation>
</comment>
<feature type="transmembrane region" description="Helical" evidence="8">
    <location>
        <begin position="139"/>
        <end position="164"/>
    </location>
</feature>
<dbReference type="PANTHER" id="PTHR31806">
    <property type="entry name" value="PURINE-CYTOSINE PERMEASE FCY2-RELATED"/>
    <property type="match status" value="1"/>
</dbReference>
<keyword evidence="5 8" id="KW-1133">Transmembrane helix</keyword>
<dbReference type="PANTHER" id="PTHR31806:SF1">
    <property type="entry name" value="PURINE-CYTOSINE PERMEASE FCY2-RELATED"/>
    <property type="match status" value="1"/>
</dbReference>
<keyword evidence="3 7" id="KW-0813">Transport</keyword>